<keyword evidence="8" id="KW-1185">Reference proteome</keyword>
<evidence type="ECO:0000256" key="6">
    <source>
        <dbReference type="RuleBase" id="RU369006"/>
    </source>
</evidence>
<evidence type="ECO:0000313" key="8">
    <source>
        <dbReference type="Proteomes" id="UP001321473"/>
    </source>
</evidence>
<evidence type="ECO:0000256" key="4">
    <source>
        <dbReference type="ARBA" id="ARBA00023157"/>
    </source>
</evidence>
<proteinExistence type="predicted"/>
<evidence type="ECO:0000256" key="1">
    <source>
        <dbReference type="ARBA" id="ARBA00004613"/>
    </source>
</evidence>
<dbReference type="Gene3D" id="2.30.130.100">
    <property type="match status" value="1"/>
</dbReference>
<comment type="function">
    <text evidence="6">Salivary chemokine-binding protein which binds to host chemokines.</text>
</comment>
<comment type="subcellular location">
    <subcellularLocation>
        <location evidence="1 6">Secreted</location>
    </subcellularLocation>
</comment>
<dbReference type="InterPro" id="IPR045797">
    <property type="entry name" value="EVA_Class_A"/>
</dbReference>
<evidence type="ECO:0000256" key="5">
    <source>
        <dbReference type="ARBA" id="ARBA00023180"/>
    </source>
</evidence>
<reference evidence="7 8" key="1">
    <citation type="journal article" date="2023" name="Arcadia Sci">
        <title>De novo assembly of a long-read Amblyomma americanum tick genome.</title>
        <authorList>
            <person name="Chou S."/>
            <person name="Poskanzer K.E."/>
            <person name="Rollins M."/>
            <person name="Thuy-Boun P.S."/>
        </authorList>
    </citation>
    <scope>NUCLEOTIDE SEQUENCE [LARGE SCALE GENOMIC DNA]</scope>
    <source>
        <strain evidence="7">F_SG_1</strain>
        <tissue evidence="7">Salivary glands</tissue>
    </source>
</reference>
<comment type="caution">
    <text evidence="7">The sequence shown here is derived from an EMBL/GenBank/DDBJ whole genome shotgun (WGS) entry which is preliminary data.</text>
</comment>
<evidence type="ECO:0000313" key="7">
    <source>
        <dbReference type="EMBL" id="KAK8771779.1"/>
    </source>
</evidence>
<evidence type="ECO:0000256" key="2">
    <source>
        <dbReference type="ARBA" id="ARBA00022525"/>
    </source>
</evidence>
<dbReference type="Proteomes" id="UP001321473">
    <property type="component" value="Unassembled WGS sequence"/>
</dbReference>
<dbReference type="Pfam" id="PF19429">
    <property type="entry name" value="EVA_Class_A"/>
    <property type="match status" value="1"/>
</dbReference>
<sequence length="171" mass="19565">FLFDTTPFTKDTLSDEHSAPVRVLGQHGCRSHRLFFSLIYTVRARTNVFGRSNVCTSRAFFLLEYNVTPVRSFCVLFFPFLFSEPCLIPGLKTTKGPLNSGCKIECIDGSRQRLKNGTECLDVPLRVIKRMPNYIKFYCPLGTCERGVCRRNKTIVVCQKFPVYWITPPGH</sequence>
<dbReference type="AlphaFoldDB" id="A0AAQ4EAL0"/>
<keyword evidence="3 6" id="KW-0732">Signal</keyword>
<keyword evidence="5 6" id="KW-0325">Glycoprotein</keyword>
<dbReference type="GO" id="GO:0005576">
    <property type="term" value="C:extracellular region"/>
    <property type="evidence" value="ECO:0007669"/>
    <property type="project" value="UniProtKB-SubCell"/>
</dbReference>
<dbReference type="GO" id="GO:0019957">
    <property type="term" value="F:C-C chemokine binding"/>
    <property type="evidence" value="ECO:0007669"/>
    <property type="project" value="InterPro"/>
</dbReference>
<dbReference type="EMBL" id="JARKHS020019318">
    <property type="protein sequence ID" value="KAK8771779.1"/>
    <property type="molecule type" value="Genomic_DNA"/>
</dbReference>
<keyword evidence="4 6" id="KW-1015">Disulfide bond</keyword>
<organism evidence="7 8">
    <name type="scientific">Amblyomma americanum</name>
    <name type="common">Lone star tick</name>
    <dbReference type="NCBI Taxonomy" id="6943"/>
    <lineage>
        <taxon>Eukaryota</taxon>
        <taxon>Metazoa</taxon>
        <taxon>Ecdysozoa</taxon>
        <taxon>Arthropoda</taxon>
        <taxon>Chelicerata</taxon>
        <taxon>Arachnida</taxon>
        <taxon>Acari</taxon>
        <taxon>Parasitiformes</taxon>
        <taxon>Ixodida</taxon>
        <taxon>Ixodoidea</taxon>
        <taxon>Ixodidae</taxon>
        <taxon>Amblyomminae</taxon>
        <taxon>Amblyomma</taxon>
    </lineage>
</organism>
<gene>
    <name evidence="7" type="ORF">V5799_024977</name>
</gene>
<evidence type="ECO:0000256" key="3">
    <source>
        <dbReference type="ARBA" id="ARBA00022729"/>
    </source>
</evidence>
<name>A0AAQ4EAL0_AMBAM</name>
<protein>
    <recommendedName>
        <fullName evidence="6">Evasin</fullName>
    </recommendedName>
</protein>
<keyword evidence="2 6" id="KW-0964">Secreted</keyword>
<feature type="non-terminal residue" evidence="7">
    <location>
        <position position="1"/>
    </location>
</feature>
<accession>A0AAQ4EAL0</accession>